<comment type="catalytic activity">
    <reaction evidence="1 7">
        <text>L-glutamate = D-glutamate</text>
        <dbReference type="Rhea" id="RHEA:12813"/>
        <dbReference type="ChEBI" id="CHEBI:29985"/>
        <dbReference type="ChEBI" id="CHEBI:29986"/>
        <dbReference type="EC" id="5.1.1.3"/>
    </reaction>
</comment>
<feature type="binding site" evidence="7">
    <location>
        <begin position="86"/>
        <end position="87"/>
    </location>
    <ligand>
        <name>substrate</name>
    </ligand>
</feature>
<evidence type="ECO:0000256" key="1">
    <source>
        <dbReference type="ARBA" id="ARBA00001602"/>
    </source>
</evidence>
<dbReference type="InterPro" id="IPR001920">
    <property type="entry name" value="Asp/Glu_race"/>
</dbReference>
<evidence type="ECO:0000313" key="8">
    <source>
        <dbReference type="EMBL" id="MFC5475808.1"/>
    </source>
</evidence>
<evidence type="ECO:0000256" key="4">
    <source>
        <dbReference type="ARBA" id="ARBA00022984"/>
    </source>
</evidence>
<proteinExistence type="inferred from homology"/>
<dbReference type="Pfam" id="PF01177">
    <property type="entry name" value="Asp_Glu_race"/>
    <property type="match status" value="1"/>
</dbReference>
<keyword evidence="4 7" id="KW-0573">Peptidoglycan synthesis</keyword>
<dbReference type="Proteomes" id="UP001596045">
    <property type="component" value="Unassembled WGS sequence"/>
</dbReference>
<keyword evidence="3 7" id="KW-0133">Cell shape</keyword>
<keyword evidence="6 7" id="KW-0961">Cell wall biogenesis/degradation</keyword>
<comment type="caution">
    <text evidence="8">The sequence shown here is derived from an EMBL/GenBank/DDBJ whole genome shotgun (WGS) entry which is preliminary data.</text>
</comment>
<evidence type="ECO:0000256" key="7">
    <source>
        <dbReference type="HAMAP-Rule" id="MF_00258"/>
    </source>
</evidence>
<dbReference type="EC" id="5.1.1.3" evidence="2 7"/>
<dbReference type="EMBL" id="JBHSMT010000029">
    <property type="protein sequence ID" value="MFC5475808.1"/>
    <property type="molecule type" value="Genomic_DNA"/>
</dbReference>
<dbReference type="RefSeq" id="WP_378999447.1">
    <property type="nucleotide sequence ID" value="NZ_JBHSMT010000029.1"/>
</dbReference>
<dbReference type="PANTHER" id="PTHR21198">
    <property type="entry name" value="GLUTAMATE RACEMASE"/>
    <property type="match status" value="1"/>
</dbReference>
<evidence type="ECO:0000313" key="9">
    <source>
        <dbReference type="Proteomes" id="UP001596045"/>
    </source>
</evidence>
<dbReference type="HAMAP" id="MF_00258">
    <property type="entry name" value="Glu_racemase"/>
    <property type="match status" value="1"/>
</dbReference>
<dbReference type="PROSITE" id="PS00923">
    <property type="entry name" value="ASP_GLU_RACEMASE_1"/>
    <property type="match status" value="1"/>
</dbReference>
<evidence type="ECO:0000256" key="5">
    <source>
        <dbReference type="ARBA" id="ARBA00023235"/>
    </source>
</evidence>
<dbReference type="GO" id="GO:0008881">
    <property type="term" value="F:glutamate racemase activity"/>
    <property type="evidence" value="ECO:0007669"/>
    <property type="project" value="UniProtKB-EC"/>
</dbReference>
<reference evidence="9" key="1">
    <citation type="journal article" date="2019" name="Int. J. Syst. Evol. Microbiol.">
        <title>The Global Catalogue of Microorganisms (GCM) 10K type strain sequencing project: providing services to taxonomists for standard genome sequencing and annotation.</title>
        <authorList>
            <consortium name="The Broad Institute Genomics Platform"/>
            <consortium name="The Broad Institute Genome Sequencing Center for Infectious Disease"/>
            <person name="Wu L."/>
            <person name="Ma J."/>
        </authorList>
    </citation>
    <scope>NUCLEOTIDE SEQUENCE [LARGE SCALE GENOMIC DNA]</scope>
    <source>
        <strain evidence="9">JCM 17066</strain>
    </source>
</reference>
<comment type="function">
    <text evidence="7">Provides the (R)-glutamate required for cell wall biosynthesis.</text>
</comment>
<feature type="binding site" evidence="7">
    <location>
        <begin position="199"/>
        <end position="200"/>
    </location>
    <ligand>
        <name>substrate</name>
    </ligand>
</feature>
<evidence type="ECO:0000256" key="2">
    <source>
        <dbReference type="ARBA" id="ARBA00013090"/>
    </source>
</evidence>
<dbReference type="PROSITE" id="PS00924">
    <property type="entry name" value="ASP_GLU_RACEMASE_2"/>
    <property type="match status" value="1"/>
</dbReference>
<dbReference type="NCBIfam" id="TIGR00067">
    <property type="entry name" value="glut_race"/>
    <property type="match status" value="1"/>
</dbReference>
<gene>
    <name evidence="7 8" type="primary">murI</name>
    <name evidence="8" type="ORF">ACFPM8_17745</name>
</gene>
<keyword evidence="9" id="KW-1185">Reference proteome</keyword>
<feature type="binding site" evidence="7">
    <location>
        <begin position="54"/>
        <end position="55"/>
    </location>
    <ligand>
        <name>substrate</name>
    </ligand>
</feature>
<dbReference type="SUPFAM" id="SSF53681">
    <property type="entry name" value="Aspartate/glutamate racemase"/>
    <property type="match status" value="2"/>
</dbReference>
<feature type="active site" description="Proton donor/acceptor" evidence="7">
    <location>
        <position position="85"/>
    </location>
</feature>
<accession>A0ABW0MFP0</accession>
<name>A0ABW0MFP0_9BURK</name>
<protein>
    <recommendedName>
        <fullName evidence="2 7">Glutamate racemase</fullName>
        <ecNumber evidence="2 7">5.1.1.3</ecNumber>
    </recommendedName>
</protein>
<feature type="active site" description="Proton donor/acceptor" evidence="7">
    <location>
        <position position="198"/>
    </location>
</feature>
<sequence length="291" mass="30969">MTAGDITANMPTGKAAPIGIFDSGVGGLSVLRHIHQHLPHEDLLYFADTAYAPYGDKSESVISARALGVAEFLLQRGMKAFVVACNTATAAAIQAIRAAYPALPVIGIEPGLKPAALQTRSKIVGVLATKVTLTSARLIALQQQIAETSGVQFLLQPCVGLVDQIEKGELRSAGTALLIQRYVSPLIAQGADTLVLGCTHYPFVRPLIEEIVHKINGKPVAIIETGDAVSRQLTKVLAEAELLQKNQRESSLIAFTTGSLSALETAFSNLLHLHPAVLHVETMSMSEKSRH</sequence>
<dbReference type="InterPro" id="IPR018187">
    <property type="entry name" value="Asp/Glu_racemase_AS_1"/>
</dbReference>
<comment type="pathway">
    <text evidence="7">Cell wall biogenesis; peptidoglycan biosynthesis.</text>
</comment>
<dbReference type="Gene3D" id="3.40.50.1860">
    <property type="match status" value="2"/>
</dbReference>
<comment type="similarity">
    <text evidence="7">Belongs to the aspartate/glutamate racemases family.</text>
</comment>
<dbReference type="InterPro" id="IPR033134">
    <property type="entry name" value="Asp/Glu_racemase_AS_2"/>
</dbReference>
<dbReference type="InterPro" id="IPR004391">
    <property type="entry name" value="Glu_race"/>
</dbReference>
<feature type="binding site" evidence="7">
    <location>
        <begin position="22"/>
        <end position="23"/>
    </location>
    <ligand>
        <name>substrate</name>
    </ligand>
</feature>
<dbReference type="PANTHER" id="PTHR21198:SF2">
    <property type="entry name" value="GLUTAMATE RACEMASE"/>
    <property type="match status" value="1"/>
</dbReference>
<organism evidence="8 9">
    <name type="scientific">Paraherbaspirillum soli</name>
    <dbReference type="NCBI Taxonomy" id="631222"/>
    <lineage>
        <taxon>Bacteria</taxon>
        <taxon>Pseudomonadati</taxon>
        <taxon>Pseudomonadota</taxon>
        <taxon>Betaproteobacteria</taxon>
        <taxon>Burkholderiales</taxon>
        <taxon>Oxalobacteraceae</taxon>
        <taxon>Paraherbaspirillum</taxon>
    </lineage>
</organism>
<evidence type="ECO:0000256" key="3">
    <source>
        <dbReference type="ARBA" id="ARBA00022960"/>
    </source>
</evidence>
<evidence type="ECO:0000256" key="6">
    <source>
        <dbReference type="ARBA" id="ARBA00023316"/>
    </source>
</evidence>
<dbReference type="InterPro" id="IPR015942">
    <property type="entry name" value="Asp/Glu/hydantoin_racemase"/>
</dbReference>
<keyword evidence="5 7" id="KW-0413">Isomerase</keyword>